<evidence type="ECO:0000259" key="8">
    <source>
        <dbReference type="PROSITE" id="PS50928"/>
    </source>
</evidence>
<evidence type="ECO:0000313" key="10">
    <source>
        <dbReference type="Proteomes" id="UP000256869"/>
    </source>
</evidence>
<dbReference type="InterPro" id="IPR035906">
    <property type="entry name" value="MetI-like_sf"/>
</dbReference>
<evidence type="ECO:0000256" key="3">
    <source>
        <dbReference type="ARBA" id="ARBA00022475"/>
    </source>
</evidence>
<dbReference type="EMBL" id="QRDY01000018">
    <property type="protein sequence ID" value="RED55293.1"/>
    <property type="molecule type" value="Genomic_DNA"/>
</dbReference>
<keyword evidence="5 7" id="KW-1133">Transmembrane helix</keyword>
<dbReference type="AlphaFoldDB" id="A0A3D9I0N5"/>
<dbReference type="InterPro" id="IPR000515">
    <property type="entry name" value="MetI-like"/>
</dbReference>
<protein>
    <submittedName>
        <fullName evidence="9">Carbohydrate ABC transporter membrane protein 1 (CUT1 family)</fullName>
    </submittedName>
</protein>
<evidence type="ECO:0000313" key="9">
    <source>
        <dbReference type="EMBL" id="RED55293.1"/>
    </source>
</evidence>
<dbReference type="GO" id="GO:0005886">
    <property type="term" value="C:plasma membrane"/>
    <property type="evidence" value="ECO:0007669"/>
    <property type="project" value="UniProtKB-SubCell"/>
</dbReference>
<feature type="transmembrane region" description="Helical" evidence="7">
    <location>
        <begin position="7"/>
        <end position="30"/>
    </location>
</feature>
<evidence type="ECO:0000256" key="6">
    <source>
        <dbReference type="ARBA" id="ARBA00023136"/>
    </source>
</evidence>
<keyword evidence="10" id="KW-1185">Reference proteome</keyword>
<evidence type="ECO:0000256" key="2">
    <source>
        <dbReference type="ARBA" id="ARBA00022448"/>
    </source>
</evidence>
<gene>
    <name evidence="9" type="ORF">DFP95_11828</name>
</gene>
<feature type="domain" description="ABC transmembrane type-1" evidence="8">
    <location>
        <begin position="61"/>
        <end position="273"/>
    </location>
</feature>
<dbReference type="InterPro" id="IPR051393">
    <property type="entry name" value="ABC_transporter_permease"/>
</dbReference>
<keyword evidence="3" id="KW-1003">Cell membrane</keyword>
<dbReference type="PANTHER" id="PTHR30193">
    <property type="entry name" value="ABC TRANSPORTER PERMEASE PROTEIN"/>
    <property type="match status" value="1"/>
</dbReference>
<reference evidence="9 10" key="1">
    <citation type="submission" date="2018-07" db="EMBL/GenBank/DDBJ databases">
        <title>Genomic Encyclopedia of Type Strains, Phase III (KMG-III): the genomes of soil and plant-associated and newly described type strains.</title>
        <authorList>
            <person name="Whitman W."/>
        </authorList>
    </citation>
    <scope>NUCLEOTIDE SEQUENCE [LARGE SCALE GENOMIC DNA]</scope>
    <source>
        <strain evidence="9 10">CECT 8236</strain>
    </source>
</reference>
<keyword evidence="2 7" id="KW-0813">Transport</keyword>
<comment type="caution">
    <text evidence="9">The sequence shown here is derived from an EMBL/GenBank/DDBJ whole genome shotgun (WGS) entry which is preliminary data.</text>
</comment>
<dbReference type="GO" id="GO:0055085">
    <property type="term" value="P:transmembrane transport"/>
    <property type="evidence" value="ECO:0007669"/>
    <property type="project" value="InterPro"/>
</dbReference>
<organism evidence="9 10">
    <name type="scientific">Cohnella lupini</name>
    <dbReference type="NCBI Taxonomy" id="1294267"/>
    <lineage>
        <taxon>Bacteria</taxon>
        <taxon>Bacillati</taxon>
        <taxon>Bacillota</taxon>
        <taxon>Bacilli</taxon>
        <taxon>Bacillales</taxon>
        <taxon>Paenibacillaceae</taxon>
        <taxon>Cohnella</taxon>
    </lineage>
</organism>
<dbReference type="Gene3D" id="1.10.3720.10">
    <property type="entry name" value="MetI-like"/>
    <property type="match status" value="1"/>
</dbReference>
<feature type="transmembrane region" description="Helical" evidence="7">
    <location>
        <begin position="98"/>
        <end position="119"/>
    </location>
</feature>
<feature type="transmembrane region" description="Helical" evidence="7">
    <location>
        <begin position="252"/>
        <end position="274"/>
    </location>
</feature>
<keyword evidence="6 7" id="KW-0472">Membrane</keyword>
<sequence length="284" mass="31432">MYSYRLVIPALVMYGLVFIYPTITGFYYSFTDWSPINGILKFSGLDNFKYIFNNDALLLAIRNTIVYAAICIVLKNVFGLLLAVALNTAIRSRNWLRAVFFAPSIVSSIVIGLVFIPILQPEGLLNEFASFIGLGALRQYWLSDTSIVIFTIAAVSIWQWTGYHMAIYLAGLQSISNDFYEASTIDGANAWQRFRFMTIPLLSASININVMLSLVGGLRVFGEVYSLTNGGPGNASQVLSTSVFVLFGEGRWGLGTALNTLLFLIVSVAAIPLLRKMRKQEVEA</sequence>
<feature type="transmembrane region" description="Helical" evidence="7">
    <location>
        <begin position="65"/>
        <end position="86"/>
    </location>
</feature>
<accession>A0A3D9I0N5</accession>
<dbReference type="PANTHER" id="PTHR30193:SF37">
    <property type="entry name" value="INNER MEMBRANE ABC TRANSPORTER PERMEASE PROTEIN YCJO"/>
    <property type="match status" value="1"/>
</dbReference>
<evidence type="ECO:0000256" key="7">
    <source>
        <dbReference type="RuleBase" id="RU363032"/>
    </source>
</evidence>
<name>A0A3D9I0N5_9BACL</name>
<feature type="transmembrane region" description="Helical" evidence="7">
    <location>
        <begin position="139"/>
        <end position="158"/>
    </location>
</feature>
<dbReference type="CDD" id="cd06261">
    <property type="entry name" value="TM_PBP2"/>
    <property type="match status" value="1"/>
</dbReference>
<proteinExistence type="inferred from homology"/>
<dbReference type="Pfam" id="PF00528">
    <property type="entry name" value="BPD_transp_1"/>
    <property type="match status" value="1"/>
</dbReference>
<evidence type="ECO:0000256" key="4">
    <source>
        <dbReference type="ARBA" id="ARBA00022692"/>
    </source>
</evidence>
<dbReference type="SUPFAM" id="SSF161098">
    <property type="entry name" value="MetI-like"/>
    <property type="match status" value="1"/>
</dbReference>
<evidence type="ECO:0000256" key="1">
    <source>
        <dbReference type="ARBA" id="ARBA00004651"/>
    </source>
</evidence>
<comment type="similarity">
    <text evidence="7">Belongs to the binding-protein-dependent transport system permease family.</text>
</comment>
<feature type="transmembrane region" description="Helical" evidence="7">
    <location>
        <begin position="201"/>
        <end position="221"/>
    </location>
</feature>
<evidence type="ECO:0000256" key="5">
    <source>
        <dbReference type="ARBA" id="ARBA00022989"/>
    </source>
</evidence>
<dbReference type="Proteomes" id="UP000256869">
    <property type="component" value="Unassembled WGS sequence"/>
</dbReference>
<comment type="subcellular location">
    <subcellularLocation>
        <location evidence="1 7">Cell membrane</location>
        <topology evidence="1 7">Multi-pass membrane protein</topology>
    </subcellularLocation>
</comment>
<keyword evidence="4 7" id="KW-0812">Transmembrane</keyword>
<dbReference type="PROSITE" id="PS50928">
    <property type="entry name" value="ABC_TM1"/>
    <property type="match status" value="1"/>
</dbReference>